<dbReference type="RefSeq" id="WP_106287641.1">
    <property type="nucleotide sequence ID" value="NZ_CAWNTC010000216.1"/>
</dbReference>
<gene>
    <name evidence="1" type="ORF">C7B64_05460</name>
</gene>
<proteinExistence type="predicted"/>
<keyword evidence="2" id="KW-1185">Reference proteome</keyword>
<reference evidence="1 2" key="2">
    <citation type="submission" date="2018-03" db="EMBL/GenBank/DDBJ databases">
        <title>The ancient ancestry and fast evolution of plastids.</title>
        <authorList>
            <person name="Moore K.R."/>
            <person name="Magnabosco C."/>
            <person name="Momper L."/>
            <person name="Gold D.A."/>
            <person name="Bosak T."/>
            <person name="Fournier G.P."/>
        </authorList>
    </citation>
    <scope>NUCLEOTIDE SEQUENCE [LARGE SCALE GENOMIC DNA]</scope>
    <source>
        <strain evidence="1 2">CCAP 1448/3</strain>
    </source>
</reference>
<dbReference type="AlphaFoldDB" id="A0A2T1C725"/>
<reference evidence="1 2" key="1">
    <citation type="submission" date="2018-02" db="EMBL/GenBank/DDBJ databases">
        <authorList>
            <person name="Cohen D.B."/>
            <person name="Kent A.D."/>
        </authorList>
    </citation>
    <scope>NUCLEOTIDE SEQUENCE [LARGE SCALE GENOMIC DNA]</scope>
    <source>
        <strain evidence="1 2">CCAP 1448/3</strain>
    </source>
</reference>
<evidence type="ECO:0000313" key="1">
    <source>
        <dbReference type="EMBL" id="PSB04082.1"/>
    </source>
</evidence>
<protein>
    <recommendedName>
        <fullName evidence="3">Class I SAM-dependent methyltransferase</fullName>
    </recommendedName>
</protein>
<organism evidence="1 2">
    <name type="scientific">Merismopedia glauca CCAP 1448/3</name>
    <dbReference type="NCBI Taxonomy" id="1296344"/>
    <lineage>
        <taxon>Bacteria</taxon>
        <taxon>Bacillati</taxon>
        <taxon>Cyanobacteriota</taxon>
        <taxon>Cyanophyceae</taxon>
        <taxon>Synechococcales</taxon>
        <taxon>Merismopediaceae</taxon>
        <taxon>Merismopedia</taxon>
    </lineage>
</organism>
<dbReference type="Proteomes" id="UP000238762">
    <property type="component" value="Unassembled WGS sequence"/>
</dbReference>
<dbReference type="Gene3D" id="3.40.50.150">
    <property type="entry name" value="Vaccinia Virus protein VP39"/>
    <property type="match status" value="1"/>
</dbReference>
<dbReference type="OrthoDB" id="148175at2"/>
<accession>A0A2T1C725</accession>
<name>A0A2T1C725_9CYAN</name>
<dbReference type="InterPro" id="IPR029063">
    <property type="entry name" value="SAM-dependent_MTases_sf"/>
</dbReference>
<evidence type="ECO:0008006" key="3">
    <source>
        <dbReference type="Google" id="ProtNLM"/>
    </source>
</evidence>
<comment type="caution">
    <text evidence="1">The sequence shown here is derived from an EMBL/GenBank/DDBJ whole genome shotgun (WGS) entry which is preliminary data.</text>
</comment>
<evidence type="ECO:0000313" key="2">
    <source>
        <dbReference type="Proteomes" id="UP000238762"/>
    </source>
</evidence>
<dbReference type="SUPFAM" id="SSF53335">
    <property type="entry name" value="S-adenosyl-L-methionine-dependent methyltransferases"/>
    <property type="match status" value="1"/>
</dbReference>
<dbReference type="EMBL" id="PVWJ01000018">
    <property type="protein sequence ID" value="PSB04082.1"/>
    <property type="molecule type" value="Genomic_DNA"/>
</dbReference>
<sequence length="258" mass="29687">MNSKLSTELNSFQNLWNNGYYEGDPLQPLASSSYGQLNYMSVLHATYLKCIKPYVNSETIAVEIGPGRGAWTKALLPAKEVWGLDALSAEHNQFFEYLDYPQNVKYFQVTDFTCSMLPNDYFNYMFSFGCLCHVSFQGISEYAANIFPKLKKGSNCFWMIADYQKYNQAIANANNLSIWRHLPVAERYGYIRKLLRWLELHQKPKAIEPDNNDIPNPGRWYDAGLDKTCSMLQNIGYEIVEADVGTVHRDPIIHFIKT</sequence>